<organism evidence="2 3">
    <name type="scientific">Rotaria magnacalcarata</name>
    <dbReference type="NCBI Taxonomy" id="392030"/>
    <lineage>
        <taxon>Eukaryota</taxon>
        <taxon>Metazoa</taxon>
        <taxon>Spiralia</taxon>
        <taxon>Gnathifera</taxon>
        <taxon>Rotifera</taxon>
        <taxon>Eurotatoria</taxon>
        <taxon>Bdelloidea</taxon>
        <taxon>Philodinida</taxon>
        <taxon>Philodinidae</taxon>
        <taxon>Rotaria</taxon>
    </lineage>
</organism>
<reference evidence="2" key="1">
    <citation type="submission" date="2021-02" db="EMBL/GenBank/DDBJ databases">
        <authorList>
            <person name="Nowell W R."/>
        </authorList>
    </citation>
    <scope>NUCLEOTIDE SEQUENCE</scope>
</reference>
<comment type="caution">
    <text evidence="2">The sequence shown here is derived from an EMBL/GenBank/DDBJ whole genome shotgun (WGS) entry which is preliminary data.</text>
</comment>
<proteinExistence type="predicted"/>
<accession>A0A816QRB7</accession>
<evidence type="ECO:0000313" key="2">
    <source>
        <dbReference type="EMBL" id="CAF2062371.1"/>
    </source>
</evidence>
<name>A0A816QRB7_9BILA</name>
<keyword evidence="1" id="KW-0732">Signal</keyword>
<dbReference type="AlphaFoldDB" id="A0A816QRB7"/>
<dbReference type="EMBL" id="CAJNRG010004007">
    <property type="protein sequence ID" value="CAF2062371.1"/>
    <property type="molecule type" value="Genomic_DNA"/>
</dbReference>
<evidence type="ECO:0000256" key="1">
    <source>
        <dbReference type="SAM" id="SignalP"/>
    </source>
</evidence>
<dbReference type="Proteomes" id="UP000663887">
    <property type="component" value="Unassembled WGS sequence"/>
</dbReference>
<feature type="signal peptide" evidence="1">
    <location>
        <begin position="1"/>
        <end position="17"/>
    </location>
</feature>
<sequence>MLSLITLISALIYPAQSVKIVSTSTIIESETPNIILKKPTSKNEEQLVTTEGRLIIAEGNSDHLFEPSDFIIEHIAQNYDDDTRRTKTDENIRSSNDNTHIQVIENHFIQ</sequence>
<gene>
    <name evidence="2" type="ORF">XDN619_LOCUS10804</name>
</gene>
<evidence type="ECO:0000313" key="3">
    <source>
        <dbReference type="Proteomes" id="UP000663887"/>
    </source>
</evidence>
<feature type="chain" id="PRO_5032622984" evidence="1">
    <location>
        <begin position="18"/>
        <end position="110"/>
    </location>
</feature>
<protein>
    <submittedName>
        <fullName evidence="2">Uncharacterized protein</fullName>
    </submittedName>
</protein>